<dbReference type="InterPro" id="IPR036510">
    <property type="entry name" value="Ribosomal_bS20_sf"/>
</dbReference>
<evidence type="ECO:0000256" key="3">
    <source>
        <dbReference type="ARBA" id="ARBA00022730"/>
    </source>
</evidence>
<dbReference type="SUPFAM" id="SSF46992">
    <property type="entry name" value="Ribosomal protein S20"/>
    <property type="match status" value="1"/>
</dbReference>
<reference evidence="10" key="1">
    <citation type="submission" date="2023-08" db="EMBL/GenBank/DDBJ databases">
        <title>Rhodospirillaceae gen. nov., a novel taxon isolated from the Yangtze River Yuezi River estuary sludge.</title>
        <authorList>
            <person name="Ruan L."/>
        </authorList>
    </citation>
    <scope>NUCLEOTIDE SEQUENCE [LARGE SCALE GENOMIC DNA]</scope>
    <source>
        <strain evidence="10">R-7</strain>
    </source>
</reference>
<evidence type="ECO:0000256" key="8">
    <source>
        <dbReference type="HAMAP-Rule" id="MF_00500"/>
    </source>
</evidence>
<accession>A0ABU0YL60</accession>
<evidence type="ECO:0000256" key="2">
    <source>
        <dbReference type="ARBA" id="ARBA00007634"/>
    </source>
</evidence>
<keyword evidence="3 8" id="KW-0699">rRNA-binding</keyword>
<evidence type="ECO:0000256" key="7">
    <source>
        <dbReference type="ARBA" id="ARBA00035136"/>
    </source>
</evidence>
<dbReference type="EMBL" id="JAUYVI010000002">
    <property type="protein sequence ID" value="MDQ7247478.1"/>
    <property type="molecule type" value="Genomic_DNA"/>
</dbReference>
<gene>
    <name evidence="8 9" type="primary">rpsT</name>
    <name evidence="9" type="ORF">Q8A70_07355</name>
</gene>
<comment type="similarity">
    <text evidence="2 8">Belongs to the bacterial ribosomal protein bS20 family.</text>
</comment>
<organism evidence="9 10">
    <name type="scientific">Dongia sedimenti</name>
    <dbReference type="NCBI Taxonomy" id="3064282"/>
    <lineage>
        <taxon>Bacteria</taxon>
        <taxon>Pseudomonadati</taxon>
        <taxon>Pseudomonadota</taxon>
        <taxon>Alphaproteobacteria</taxon>
        <taxon>Rhodospirillales</taxon>
        <taxon>Dongiaceae</taxon>
        <taxon>Dongia</taxon>
    </lineage>
</organism>
<keyword evidence="6 8" id="KW-0687">Ribonucleoprotein</keyword>
<comment type="caution">
    <text evidence="9">The sequence shown here is derived from an EMBL/GenBank/DDBJ whole genome shotgun (WGS) entry which is preliminary data.</text>
</comment>
<dbReference type="PANTHER" id="PTHR33398:SF1">
    <property type="entry name" value="SMALL RIBOSOMAL SUBUNIT PROTEIN BS20C"/>
    <property type="match status" value="1"/>
</dbReference>
<protein>
    <recommendedName>
        <fullName evidence="7 8">Small ribosomal subunit protein bS20</fullName>
    </recommendedName>
</protein>
<dbReference type="HAMAP" id="MF_00500">
    <property type="entry name" value="Ribosomal_bS20"/>
    <property type="match status" value="1"/>
</dbReference>
<evidence type="ECO:0000256" key="6">
    <source>
        <dbReference type="ARBA" id="ARBA00023274"/>
    </source>
</evidence>
<dbReference type="GO" id="GO:0005840">
    <property type="term" value="C:ribosome"/>
    <property type="evidence" value="ECO:0007669"/>
    <property type="project" value="UniProtKB-KW"/>
</dbReference>
<proteinExistence type="inferred from homology"/>
<evidence type="ECO:0000313" key="9">
    <source>
        <dbReference type="EMBL" id="MDQ7247478.1"/>
    </source>
</evidence>
<evidence type="ECO:0000256" key="4">
    <source>
        <dbReference type="ARBA" id="ARBA00022884"/>
    </source>
</evidence>
<dbReference type="NCBIfam" id="TIGR00029">
    <property type="entry name" value="S20"/>
    <property type="match status" value="1"/>
</dbReference>
<evidence type="ECO:0000256" key="1">
    <source>
        <dbReference type="ARBA" id="ARBA00003134"/>
    </source>
</evidence>
<keyword evidence="4 8" id="KW-0694">RNA-binding</keyword>
<dbReference type="Proteomes" id="UP001230156">
    <property type="component" value="Unassembled WGS sequence"/>
</dbReference>
<keyword evidence="5 8" id="KW-0689">Ribosomal protein</keyword>
<name>A0ABU0YL60_9PROT</name>
<evidence type="ECO:0000313" key="10">
    <source>
        <dbReference type="Proteomes" id="UP001230156"/>
    </source>
</evidence>
<dbReference type="PANTHER" id="PTHR33398">
    <property type="entry name" value="30S RIBOSOMAL PROTEIN S20"/>
    <property type="match status" value="1"/>
</dbReference>
<dbReference type="Pfam" id="PF01649">
    <property type="entry name" value="Ribosomal_S20p"/>
    <property type="match status" value="1"/>
</dbReference>
<sequence>MAHHKSAEKRLRQTVKRTAINRARDSRVKTAIKSVEGAIASGKKDSAEAALKAAQPILQSGVGKGVLHRNTAARKISRLTKRVKAL</sequence>
<evidence type="ECO:0000256" key="5">
    <source>
        <dbReference type="ARBA" id="ARBA00022980"/>
    </source>
</evidence>
<keyword evidence="10" id="KW-1185">Reference proteome</keyword>
<dbReference type="InterPro" id="IPR002583">
    <property type="entry name" value="Ribosomal_bS20"/>
</dbReference>
<dbReference type="Gene3D" id="1.20.58.110">
    <property type="entry name" value="Ribosomal protein S20"/>
    <property type="match status" value="1"/>
</dbReference>
<comment type="function">
    <text evidence="1 8">Binds directly to 16S ribosomal RNA.</text>
</comment>
<dbReference type="RefSeq" id="WP_379954879.1">
    <property type="nucleotide sequence ID" value="NZ_JAUYVI010000002.1"/>
</dbReference>